<dbReference type="Pfam" id="PF11917">
    <property type="entry name" value="DUF3435"/>
    <property type="match status" value="1"/>
</dbReference>
<dbReference type="HOGENOM" id="CLU_636286_0_0_1"/>
<dbReference type="PANTHER" id="PTHR37535:SF4">
    <property type="entry name" value="FLUG DOMAIN-CONTAINING PROTEIN"/>
    <property type="match status" value="1"/>
</dbReference>
<dbReference type="Proteomes" id="UP000030151">
    <property type="component" value="Unassembled WGS sequence"/>
</dbReference>
<organism evidence="1 2">
    <name type="scientific">Metarhizium robertsii</name>
    <dbReference type="NCBI Taxonomy" id="568076"/>
    <lineage>
        <taxon>Eukaryota</taxon>
        <taxon>Fungi</taxon>
        <taxon>Dikarya</taxon>
        <taxon>Ascomycota</taxon>
        <taxon>Pezizomycotina</taxon>
        <taxon>Sordariomycetes</taxon>
        <taxon>Hypocreomycetidae</taxon>
        <taxon>Hypocreales</taxon>
        <taxon>Clavicipitaceae</taxon>
        <taxon>Metarhizium</taxon>
    </lineage>
</organism>
<dbReference type="OrthoDB" id="4869586at2759"/>
<dbReference type="AlphaFoldDB" id="A0A014QQJ2"/>
<sequence length="431" mass="49295">MTEELDAAQVGSYQKRPREEELENMSWYVEYYPVERARTRRCWVCDDVDERTDPSFHVLCWEDIDLWILRDPEDGNGTDKPAVQLLLRWHKGHNKKIVPTWYLFVEEKHPGLCPTSHILAKALAEKVIANQGYQTSEGPFFNTKLSRRAVKIQLKKEWRHKPVFRQTINSLGEKPDEPLTAAVFDSHSNRLGIALGLSEKLSQYCYRRGYAETVDSNYRQSVRDQGMRHKPNSTVYQNYYHNARMNAVVQDAFLSRGTNSPMLALLNHMVLSRDENAPKIVPEDMMQFQAELTDKYGRPSRASAAEMAKYNGKQQELRTARQKHRGKVLKVIRRGYFEKKHDEELQNQLRDLPPSAMLSTSYFQCFRFLLGTRSYAMRMQGAHAGALDVMKAGVPVAASKSKSDAAVAVAVVAAAADSAPVENRPWSRILS</sequence>
<evidence type="ECO:0000313" key="2">
    <source>
        <dbReference type="Proteomes" id="UP000030151"/>
    </source>
</evidence>
<proteinExistence type="predicted"/>
<protein>
    <submittedName>
        <fullName evidence="1">DUF3435 domain protein</fullName>
    </submittedName>
</protein>
<gene>
    <name evidence="1" type="ORF">X797_011999</name>
</gene>
<name>A0A014QQJ2_9HYPO</name>
<dbReference type="PANTHER" id="PTHR37535">
    <property type="entry name" value="FLUG DOMAIN PROTEIN"/>
    <property type="match status" value="1"/>
</dbReference>
<dbReference type="EMBL" id="JELW01000126">
    <property type="protein sequence ID" value="EXU94926.1"/>
    <property type="molecule type" value="Genomic_DNA"/>
</dbReference>
<comment type="caution">
    <text evidence="1">The sequence shown here is derived from an EMBL/GenBank/DDBJ whole genome shotgun (WGS) entry which is preliminary data.</text>
</comment>
<evidence type="ECO:0000313" key="1">
    <source>
        <dbReference type="EMBL" id="EXU94926.1"/>
    </source>
</evidence>
<dbReference type="InterPro" id="IPR021842">
    <property type="entry name" value="DUF3435"/>
</dbReference>
<reference evidence="1 2" key="1">
    <citation type="submission" date="2014-02" db="EMBL/GenBank/DDBJ databases">
        <title>The genome sequence of the entomopathogenic fungus Metarhizium robertsii ARSEF 2575.</title>
        <authorList>
            <person name="Giuliano Garisto Donzelli B."/>
            <person name="Roe B.A."/>
            <person name="Macmil S.L."/>
            <person name="Krasnoff S.B."/>
            <person name="Gibson D.M."/>
        </authorList>
    </citation>
    <scope>NUCLEOTIDE SEQUENCE [LARGE SCALE GENOMIC DNA]</scope>
    <source>
        <strain evidence="1 2">ARSEF 2575</strain>
    </source>
</reference>
<dbReference type="eggNOG" id="ENOG502SPA8">
    <property type="taxonomic scope" value="Eukaryota"/>
</dbReference>
<accession>A0A014QQJ2</accession>